<feature type="region of interest" description="Disordered" evidence="2">
    <location>
        <begin position="14"/>
        <end position="64"/>
    </location>
</feature>
<evidence type="ECO:0000256" key="1">
    <source>
        <dbReference type="ARBA" id="ARBA00022468"/>
    </source>
</evidence>
<dbReference type="Pfam" id="PF00786">
    <property type="entry name" value="PBD"/>
    <property type="match status" value="1"/>
</dbReference>
<dbReference type="OrthoDB" id="185175at2759"/>
<dbReference type="SMART" id="SM00285">
    <property type="entry name" value="PBD"/>
    <property type="match status" value="1"/>
</dbReference>
<dbReference type="Proteomes" id="UP000030645">
    <property type="component" value="Unassembled WGS sequence"/>
</dbReference>
<feature type="compositionally biased region" description="Polar residues" evidence="2">
    <location>
        <begin position="405"/>
        <end position="416"/>
    </location>
</feature>
<dbReference type="SMART" id="SM00324">
    <property type="entry name" value="RhoGAP"/>
    <property type="match status" value="1"/>
</dbReference>
<evidence type="ECO:0000259" key="3">
    <source>
        <dbReference type="PROSITE" id="PS50238"/>
    </source>
</evidence>
<dbReference type="AlphaFoldDB" id="W9S2C8"/>
<dbReference type="InterPro" id="IPR000198">
    <property type="entry name" value="RhoGAP_dom"/>
</dbReference>
<keyword evidence="5" id="KW-1185">Reference proteome</keyword>
<dbReference type="Gene3D" id="3.90.810.10">
    <property type="entry name" value="CRIB domain"/>
    <property type="match status" value="1"/>
</dbReference>
<evidence type="ECO:0000313" key="5">
    <source>
        <dbReference type="Proteomes" id="UP000030645"/>
    </source>
</evidence>
<dbReference type="KEGG" id="mnt:21406209"/>
<dbReference type="SUPFAM" id="SSF48350">
    <property type="entry name" value="GTPase activation domain, GAP"/>
    <property type="match status" value="1"/>
</dbReference>
<dbReference type="Gene3D" id="1.10.555.10">
    <property type="entry name" value="Rho GTPase activation protein"/>
    <property type="match status" value="1"/>
</dbReference>
<evidence type="ECO:0000256" key="2">
    <source>
        <dbReference type="SAM" id="MobiDB-lite"/>
    </source>
</evidence>
<dbReference type="FunFam" id="1.10.555.10:FF:000046">
    <property type="entry name" value="Rho GTPase-activating protein 5"/>
    <property type="match status" value="1"/>
</dbReference>
<proteinExistence type="predicted"/>
<dbReference type="InterPro" id="IPR044785">
    <property type="entry name" value="RopGAP1-5"/>
</dbReference>
<keyword evidence="1" id="KW-0343">GTPase activation</keyword>
<dbReference type="PANTHER" id="PTHR23177:SF74">
    <property type="entry name" value="RHO GTPASE-ACTIVATING PROTEIN 3"/>
    <property type="match status" value="1"/>
</dbReference>
<evidence type="ECO:0000313" key="4">
    <source>
        <dbReference type="EMBL" id="EXB83841.1"/>
    </source>
</evidence>
<feature type="region of interest" description="Disordered" evidence="2">
    <location>
        <begin position="381"/>
        <end position="417"/>
    </location>
</feature>
<dbReference type="GO" id="GO:0005096">
    <property type="term" value="F:GTPase activator activity"/>
    <property type="evidence" value="ECO:0007669"/>
    <property type="project" value="UniProtKB-KW"/>
</dbReference>
<dbReference type="InterPro" id="IPR008936">
    <property type="entry name" value="Rho_GTPase_activation_prot"/>
</dbReference>
<feature type="compositionally biased region" description="Acidic residues" evidence="2">
    <location>
        <begin position="30"/>
        <end position="64"/>
    </location>
</feature>
<dbReference type="PROSITE" id="PS50238">
    <property type="entry name" value="RHOGAP"/>
    <property type="match status" value="1"/>
</dbReference>
<dbReference type="Pfam" id="PF00620">
    <property type="entry name" value="RhoGAP"/>
    <property type="match status" value="1"/>
</dbReference>
<dbReference type="InterPro" id="IPR000095">
    <property type="entry name" value="CRIB_dom"/>
</dbReference>
<accession>W9S2C8</accession>
<dbReference type="EMBL" id="KE344887">
    <property type="protein sequence ID" value="EXB83841.1"/>
    <property type="molecule type" value="Genomic_DNA"/>
</dbReference>
<organism evidence="4 5">
    <name type="scientific">Morus notabilis</name>
    <dbReference type="NCBI Taxonomy" id="981085"/>
    <lineage>
        <taxon>Eukaryota</taxon>
        <taxon>Viridiplantae</taxon>
        <taxon>Streptophyta</taxon>
        <taxon>Embryophyta</taxon>
        <taxon>Tracheophyta</taxon>
        <taxon>Spermatophyta</taxon>
        <taxon>Magnoliopsida</taxon>
        <taxon>eudicotyledons</taxon>
        <taxon>Gunneridae</taxon>
        <taxon>Pentapetalae</taxon>
        <taxon>rosids</taxon>
        <taxon>fabids</taxon>
        <taxon>Rosales</taxon>
        <taxon>Moraceae</taxon>
        <taxon>Moreae</taxon>
        <taxon>Morus</taxon>
    </lineage>
</organism>
<reference evidence="5" key="1">
    <citation type="submission" date="2013-01" db="EMBL/GenBank/DDBJ databases">
        <title>Draft Genome Sequence of a Mulberry Tree, Morus notabilis C.K. Schneid.</title>
        <authorList>
            <person name="He N."/>
            <person name="Zhao S."/>
        </authorList>
    </citation>
    <scope>NUCLEOTIDE SEQUENCE</scope>
</reference>
<gene>
    <name evidence="4" type="ORF">L484_023448</name>
</gene>
<dbReference type="GO" id="GO:0007165">
    <property type="term" value="P:signal transduction"/>
    <property type="evidence" value="ECO:0007669"/>
    <property type="project" value="InterPro"/>
</dbReference>
<protein>
    <submittedName>
        <fullName evidence="4">Rho GTPase-activating protein gacA</fullName>
    </submittedName>
</protein>
<dbReference type="CDD" id="cd00132">
    <property type="entry name" value="CRIB"/>
    <property type="match status" value="1"/>
</dbReference>
<sequence length="520" mass="57937">MTRLFRSKSCGLVGLSDQFNTAPPTPNFINDDEDDDDDEEEEEEELQEEQEFENGEEEDEEEDEALCINPISTPFISSTAKNKNNKQGRHCCHANSNSNHQSAIMDIVVAALRKSIVTCSVEREEVSSSSLDISWPTEVRHVSHVTFDRFNGFLGLPTELEPELPRRIPSASVSVFGVSAQSMQCTYDDRGNSVPTILLMMQKRLYSGGGLQAEGIFRLNAENSQEELVRDQLNRGVVPHGIDVHCLAGLIKAWFRELPTGVLDSLTPEQVMHCNAEEDCTKLVKLLPPTEASLLDWAINLMADVVHHEQYNKMNVRNIAMVFAPNMTQMADPLTALIHAVQVMNFLKTLILKTIREREESPSKPRLFSSFSKLPTKMKYVSSSDSKKDQSTDQNSDTCAVKQPDTGNKLGTTTLDSLEPGIDEKLWCSQIKSDNDEDEDEDDTKSRSDSSITTSAHGFGMRESECKGSGYESGDWLSLRKGVRKLCRHPVFQLNKPAKKTATLGIVNSNTRERGGAAWA</sequence>
<feature type="region of interest" description="Disordered" evidence="2">
    <location>
        <begin position="433"/>
        <end position="471"/>
    </location>
</feature>
<dbReference type="PANTHER" id="PTHR23177">
    <property type="entry name" value="MKIAA1688 PROTEIN"/>
    <property type="match status" value="1"/>
</dbReference>
<dbReference type="InterPro" id="IPR036936">
    <property type="entry name" value="CRIB_dom_sf"/>
</dbReference>
<name>W9S2C8_9ROSA</name>
<feature type="domain" description="Rho-GAP" evidence="3">
    <location>
        <begin position="181"/>
        <end position="359"/>
    </location>
</feature>
<dbReference type="STRING" id="981085.W9S2C8"/>
<dbReference type="CDD" id="cd00159">
    <property type="entry name" value="RhoGAP"/>
    <property type="match status" value="1"/>
</dbReference>
<dbReference type="eggNOG" id="KOG4270">
    <property type="taxonomic scope" value="Eukaryota"/>
</dbReference>